<dbReference type="EMBL" id="JBHUHV010000014">
    <property type="protein sequence ID" value="MFD2066023.1"/>
    <property type="molecule type" value="Genomic_DNA"/>
</dbReference>
<dbReference type="RefSeq" id="WP_229962141.1">
    <property type="nucleotide sequence ID" value="NZ_JAJJWI010000019.1"/>
</dbReference>
<sequence length="239" mass="27164">MPQRLRFSFILSLILLILSTEVSFGQTEPDTVRRKPVLPTGPPTPTTEPVRPRKQPRTIDQQPQQNSVQVQKSTEVQDEEVKEKVPLIDRLYFGGSFGLQFGTYTNISLLPIIGYKLTDKFSVGGGLVYHFRRAYGVTLQNFGGRAFTQVEMFNIGDGAIIAHGEVEYISSEYFSPFTSYLYKERTAIALPMIGLGYRQRISDKASFDLLLLYNVRKDEYANPYSNPVIRAGFNFPFRQ</sequence>
<protein>
    <recommendedName>
        <fullName evidence="5">Outer membrane protein beta-barrel domain-containing protein</fullName>
    </recommendedName>
</protein>
<evidence type="ECO:0008006" key="5">
    <source>
        <dbReference type="Google" id="ProtNLM"/>
    </source>
</evidence>
<comment type="caution">
    <text evidence="3">The sequence shown here is derived from an EMBL/GenBank/DDBJ whole genome shotgun (WGS) entry which is preliminary data.</text>
</comment>
<evidence type="ECO:0000313" key="3">
    <source>
        <dbReference type="EMBL" id="MFD2066023.1"/>
    </source>
</evidence>
<gene>
    <name evidence="3" type="ORF">ACFSKU_03950</name>
</gene>
<feature type="chain" id="PRO_5045064667" description="Outer membrane protein beta-barrel domain-containing protein" evidence="2">
    <location>
        <begin position="26"/>
        <end position="239"/>
    </location>
</feature>
<keyword evidence="2" id="KW-0732">Signal</keyword>
<reference evidence="4" key="1">
    <citation type="journal article" date="2019" name="Int. J. Syst. Evol. Microbiol.">
        <title>The Global Catalogue of Microorganisms (GCM) 10K type strain sequencing project: providing services to taxonomists for standard genome sequencing and annotation.</title>
        <authorList>
            <consortium name="The Broad Institute Genomics Platform"/>
            <consortium name="The Broad Institute Genome Sequencing Center for Infectious Disease"/>
            <person name="Wu L."/>
            <person name="Ma J."/>
        </authorList>
    </citation>
    <scope>NUCLEOTIDE SEQUENCE [LARGE SCALE GENOMIC DNA]</scope>
    <source>
        <strain evidence="4">JCM 16545</strain>
    </source>
</reference>
<dbReference type="Proteomes" id="UP001597369">
    <property type="component" value="Unassembled WGS sequence"/>
</dbReference>
<name>A0ABW4WTJ7_9BACT</name>
<proteinExistence type="predicted"/>
<evidence type="ECO:0000256" key="2">
    <source>
        <dbReference type="SAM" id="SignalP"/>
    </source>
</evidence>
<accession>A0ABW4WTJ7</accession>
<evidence type="ECO:0000256" key="1">
    <source>
        <dbReference type="SAM" id="MobiDB-lite"/>
    </source>
</evidence>
<feature type="region of interest" description="Disordered" evidence="1">
    <location>
        <begin position="28"/>
        <end position="77"/>
    </location>
</feature>
<feature type="compositionally biased region" description="Low complexity" evidence="1">
    <location>
        <begin position="61"/>
        <end position="71"/>
    </location>
</feature>
<organism evidence="3 4">
    <name type="scientific">Pontibacter silvestris</name>
    <dbReference type="NCBI Taxonomy" id="2305183"/>
    <lineage>
        <taxon>Bacteria</taxon>
        <taxon>Pseudomonadati</taxon>
        <taxon>Bacteroidota</taxon>
        <taxon>Cytophagia</taxon>
        <taxon>Cytophagales</taxon>
        <taxon>Hymenobacteraceae</taxon>
        <taxon>Pontibacter</taxon>
    </lineage>
</organism>
<evidence type="ECO:0000313" key="4">
    <source>
        <dbReference type="Proteomes" id="UP001597369"/>
    </source>
</evidence>
<feature type="signal peptide" evidence="2">
    <location>
        <begin position="1"/>
        <end position="25"/>
    </location>
</feature>
<keyword evidence="4" id="KW-1185">Reference proteome</keyword>